<evidence type="ECO:0000256" key="1">
    <source>
        <dbReference type="SAM" id="MobiDB-lite"/>
    </source>
</evidence>
<feature type="signal peptide" evidence="2">
    <location>
        <begin position="1"/>
        <end position="19"/>
    </location>
</feature>
<keyword evidence="4" id="KW-1185">Reference proteome</keyword>
<feature type="chain" id="PRO_5046676112" evidence="2">
    <location>
        <begin position="20"/>
        <end position="141"/>
    </location>
</feature>
<evidence type="ECO:0000313" key="4">
    <source>
        <dbReference type="Proteomes" id="UP001597197"/>
    </source>
</evidence>
<evidence type="ECO:0000256" key="2">
    <source>
        <dbReference type="SAM" id="SignalP"/>
    </source>
</evidence>
<gene>
    <name evidence="3" type="ORF">ACFSDX_00695</name>
</gene>
<feature type="compositionally biased region" description="Basic and acidic residues" evidence="1">
    <location>
        <begin position="119"/>
        <end position="141"/>
    </location>
</feature>
<dbReference type="EMBL" id="JBHUFD010000001">
    <property type="protein sequence ID" value="MFD1870925.1"/>
    <property type="molecule type" value="Genomic_DNA"/>
</dbReference>
<sequence length="141" mass="15846">MTIFQKTAAFAVLSSLALAAEPARAQVNININTAPPVVVGAPANAQYYYIPEANAYYDVPARRYLVQRNGQWARYERLDGYDPRNFHPQYIDYRGDSPWLWKGKGHPHGMPPGQAKKMGYGDDYGKGNGKHKDKDKGHGRH</sequence>
<accession>A0ABW4QPF6</accession>
<feature type="region of interest" description="Disordered" evidence="1">
    <location>
        <begin position="102"/>
        <end position="141"/>
    </location>
</feature>
<reference evidence="4" key="1">
    <citation type="journal article" date="2019" name="Int. J. Syst. Evol. Microbiol.">
        <title>The Global Catalogue of Microorganisms (GCM) 10K type strain sequencing project: providing services to taxonomists for standard genome sequencing and annotation.</title>
        <authorList>
            <consortium name="The Broad Institute Genomics Platform"/>
            <consortium name="The Broad Institute Genome Sequencing Center for Infectious Disease"/>
            <person name="Wu L."/>
            <person name="Ma J."/>
        </authorList>
    </citation>
    <scope>NUCLEOTIDE SEQUENCE [LARGE SCALE GENOMIC DNA]</scope>
    <source>
        <strain evidence="4">CGMCC 1.15795</strain>
    </source>
</reference>
<evidence type="ECO:0000313" key="3">
    <source>
        <dbReference type="EMBL" id="MFD1870925.1"/>
    </source>
</evidence>
<organism evidence="3 4">
    <name type="scientific">Hymenobacter bucti</name>
    <dbReference type="NCBI Taxonomy" id="1844114"/>
    <lineage>
        <taxon>Bacteria</taxon>
        <taxon>Pseudomonadati</taxon>
        <taxon>Bacteroidota</taxon>
        <taxon>Cytophagia</taxon>
        <taxon>Cytophagales</taxon>
        <taxon>Hymenobacteraceae</taxon>
        <taxon>Hymenobacter</taxon>
    </lineage>
</organism>
<comment type="caution">
    <text evidence="3">The sequence shown here is derived from an EMBL/GenBank/DDBJ whole genome shotgun (WGS) entry which is preliminary data.</text>
</comment>
<dbReference type="RefSeq" id="WP_382311112.1">
    <property type="nucleotide sequence ID" value="NZ_JBHUFD010000001.1"/>
</dbReference>
<keyword evidence="2" id="KW-0732">Signal</keyword>
<proteinExistence type="predicted"/>
<name>A0ABW4QPF6_9BACT</name>
<protein>
    <submittedName>
        <fullName evidence="3">Uncharacterized protein</fullName>
    </submittedName>
</protein>
<dbReference type="Proteomes" id="UP001597197">
    <property type="component" value="Unassembled WGS sequence"/>
</dbReference>